<dbReference type="GO" id="GO:0004867">
    <property type="term" value="F:serine-type endopeptidase inhibitor activity"/>
    <property type="evidence" value="ECO:0007669"/>
    <property type="project" value="UniProtKB-KW"/>
</dbReference>
<dbReference type="EMBL" id="CP039349">
    <property type="protein sequence ID" value="QCD95076.1"/>
    <property type="molecule type" value="Genomic_DNA"/>
</dbReference>
<keyword evidence="7" id="KW-1185">Reference proteome</keyword>
<dbReference type="InterPro" id="IPR011065">
    <property type="entry name" value="Kunitz_inhibitor_STI-like_sf"/>
</dbReference>
<dbReference type="InterPro" id="IPR002160">
    <property type="entry name" value="Prot_inh_Kunz-lg"/>
</dbReference>
<evidence type="ECO:0000256" key="1">
    <source>
        <dbReference type="ARBA" id="ARBA00022690"/>
    </source>
</evidence>
<accession>A0A4D6M2U7</accession>
<dbReference type="Gene3D" id="2.80.10.50">
    <property type="match status" value="1"/>
</dbReference>
<dbReference type="Pfam" id="PF00197">
    <property type="entry name" value="Kunitz_legume"/>
    <property type="match status" value="1"/>
</dbReference>
<evidence type="ECO:0000313" key="7">
    <source>
        <dbReference type="Proteomes" id="UP000501690"/>
    </source>
</evidence>
<keyword evidence="2" id="KW-0722">Serine protease inhibitor</keyword>
<evidence type="ECO:0000256" key="4">
    <source>
        <dbReference type="SAM" id="SignalP"/>
    </source>
</evidence>
<dbReference type="SMART" id="SM00452">
    <property type="entry name" value="STI"/>
    <property type="match status" value="1"/>
</dbReference>
<gene>
    <name evidence="5" type="ORF">DEO72_LG5g3166</name>
    <name evidence="6" type="ORF">DEO72_LG5g3169</name>
</gene>
<proteinExistence type="predicted"/>
<dbReference type="AlphaFoldDB" id="A0A4D6M2U7"/>
<name>A0A4D6M2U7_VIGUN</name>
<sequence>MKQTLVLAFSFLAFLTNLPSAFSDNAPTPVLDVMNNTVETDRQYYIIPSIRGPPEVFRGRSVKFTTGGDSTVVLTGQNLVIEFVNKPECAESGKWEVILDFKFPVPYVGISAQQRVVSGSFQIQKYRFGVGYKLVFCRDGGETCLNIGRFDAKNGEDGTRLRLDDPDPFDVVFVEAFEDK</sequence>
<evidence type="ECO:0000313" key="6">
    <source>
        <dbReference type="EMBL" id="QCD95076.1"/>
    </source>
</evidence>
<feature type="signal peptide" evidence="4">
    <location>
        <begin position="1"/>
        <end position="23"/>
    </location>
</feature>
<evidence type="ECO:0000256" key="3">
    <source>
        <dbReference type="ARBA" id="ARBA00023157"/>
    </source>
</evidence>
<protein>
    <submittedName>
        <fullName evidence="5">Kunitz inhibitor ST1-like</fullName>
    </submittedName>
</protein>
<keyword evidence="1" id="KW-0646">Protease inhibitor</keyword>
<dbReference type="Proteomes" id="UP000501690">
    <property type="component" value="Linkage Group LG5"/>
</dbReference>
<dbReference type="EMBL" id="CP039349">
    <property type="protein sequence ID" value="QCD95073.1"/>
    <property type="molecule type" value="Genomic_DNA"/>
</dbReference>
<organism evidence="5 7">
    <name type="scientific">Vigna unguiculata</name>
    <name type="common">Cowpea</name>
    <dbReference type="NCBI Taxonomy" id="3917"/>
    <lineage>
        <taxon>Eukaryota</taxon>
        <taxon>Viridiplantae</taxon>
        <taxon>Streptophyta</taxon>
        <taxon>Embryophyta</taxon>
        <taxon>Tracheophyta</taxon>
        <taxon>Spermatophyta</taxon>
        <taxon>Magnoliopsida</taxon>
        <taxon>eudicotyledons</taxon>
        <taxon>Gunneridae</taxon>
        <taxon>Pentapetalae</taxon>
        <taxon>rosids</taxon>
        <taxon>fabids</taxon>
        <taxon>Fabales</taxon>
        <taxon>Fabaceae</taxon>
        <taxon>Papilionoideae</taxon>
        <taxon>50 kb inversion clade</taxon>
        <taxon>NPAAA clade</taxon>
        <taxon>indigoferoid/millettioid clade</taxon>
        <taxon>Phaseoleae</taxon>
        <taxon>Vigna</taxon>
    </lineage>
</organism>
<feature type="chain" id="PRO_5044606139" evidence="4">
    <location>
        <begin position="24"/>
        <end position="180"/>
    </location>
</feature>
<evidence type="ECO:0000313" key="5">
    <source>
        <dbReference type="EMBL" id="QCD95073.1"/>
    </source>
</evidence>
<dbReference type="SUPFAM" id="SSF50386">
    <property type="entry name" value="STI-like"/>
    <property type="match status" value="1"/>
</dbReference>
<keyword evidence="4" id="KW-0732">Signal</keyword>
<dbReference type="PANTHER" id="PTHR33107">
    <property type="entry name" value="KUNITZ TRYPSIN INHIBITOR 2"/>
    <property type="match status" value="1"/>
</dbReference>
<evidence type="ECO:0000256" key="2">
    <source>
        <dbReference type="ARBA" id="ARBA00022900"/>
    </source>
</evidence>
<dbReference type="PANTHER" id="PTHR33107:SF21">
    <property type="entry name" value="KUNITZ FAMILY TRYPSIN AND PROTEASE INHIBITOR PROTEIN"/>
    <property type="match status" value="1"/>
</dbReference>
<reference evidence="5 7" key="1">
    <citation type="submission" date="2019-04" db="EMBL/GenBank/DDBJ databases">
        <title>An improved genome assembly and genetic linkage map for asparagus bean, Vigna unguiculata ssp. sesquipedialis.</title>
        <authorList>
            <person name="Xia Q."/>
            <person name="Zhang R."/>
            <person name="Dong Y."/>
        </authorList>
    </citation>
    <scope>NUCLEOTIDE SEQUENCE [LARGE SCALE GENOMIC DNA]</scope>
    <source>
        <tissue evidence="5">Leaf</tissue>
    </source>
</reference>
<keyword evidence="3" id="KW-1015">Disulfide bond</keyword>